<evidence type="ECO:0000313" key="4">
    <source>
        <dbReference type="Proteomes" id="UP000287651"/>
    </source>
</evidence>
<evidence type="ECO:0000256" key="1">
    <source>
        <dbReference type="SAM" id="Phobius"/>
    </source>
</evidence>
<feature type="transmembrane region" description="Helical" evidence="1">
    <location>
        <begin position="51"/>
        <end position="74"/>
    </location>
</feature>
<dbReference type="AlphaFoldDB" id="A0A427AQS3"/>
<gene>
    <name evidence="3" type="ORF">B296_00009312</name>
</gene>
<feature type="chain" id="PRO_5019192019" evidence="2">
    <location>
        <begin position="18"/>
        <end position="115"/>
    </location>
</feature>
<comment type="caution">
    <text evidence="3">The sequence shown here is derived from an EMBL/GenBank/DDBJ whole genome shotgun (WGS) entry which is preliminary data.</text>
</comment>
<accession>A0A427AQS3</accession>
<sequence>MLLLWLIKASYVGESEGNLTVWSAATLGAGDSPVPAGDSTRGAGGLCANGAGAGAVLCVFFFVVFGFFFFLLLLGAGAGTSVVFGGAAAGTEAAGATTGDDNVGGGVMGAGAVGA</sequence>
<dbReference type="EMBL" id="AMZH03001649">
    <property type="protein sequence ID" value="RRT78547.1"/>
    <property type="molecule type" value="Genomic_DNA"/>
</dbReference>
<evidence type="ECO:0000313" key="3">
    <source>
        <dbReference type="EMBL" id="RRT78547.1"/>
    </source>
</evidence>
<name>A0A427AQS3_ENSVE</name>
<keyword evidence="1" id="KW-0472">Membrane</keyword>
<dbReference type="Proteomes" id="UP000287651">
    <property type="component" value="Unassembled WGS sequence"/>
</dbReference>
<keyword evidence="1" id="KW-0812">Transmembrane</keyword>
<proteinExistence type="predicted"/>
<keyword evidence="1" id="KW-1133">Transmembrane helix</keyword>
<feature type="signal peptide" evidence="2">
    <location>
        <begin position="1"/>
        <end position="17"/>
    </location>
</feature>
<feature type="non-terminal residue" evidence="3">
    <location>
        <position position="115"/>
    </location>
</feature>
<keyword evidence="2" id="KW-0732">Signal</keyword>
<reference evidence="3 4" key="1">
    <citation type="journal article" date="2014" name="Agronomy (Basel)">
        <title>A Draft Genome Sequence for Ensete ventricosum, the Drought-Tolerant Tree Against Hunger.</title>
        <authorList>
            <person name="Harrison J."/>
            <person name="Moore K.A."/>
            <person name="Paszkiewicz K."/>
            <person name="Jones T."/>
            <person name="Grant M."/>
            <person name="Ambacheew D."/>
            <person name="Muzemil S."/>
            <person name="Studholme D.J."/>
        </authorList>
    </citation>
    <scope>NUCLEOTIDE SEQUENCE [LARGE SCALE GENOMIC DNA]</scope>
</reference>
<evidence type="ECO:0000256" key="2">
    <source>
        <dbReference type="SAM" id="SignalP"/>
    </source>
</evidence>
<protein>
    <submittedName>
        <fullName evidence="3">Uncharacterized protein</fullName>
    </submittedName>
</protein>
<organism evidence="3 4">
    <name type="scientific">Ensete ventricosum</name>
    <name type="common">Abyssinian banana</name>
    <name type="synonym">Musa ensete</name>
    <dbReference type="NCBI Taxonomy" id="4639"/>
    <lineage>
        <taxon>Eukaryota</taxon>
        <taxon>Viridiplantae</taxon>
        <taxon>Streptophyta</taxon>
        <taxon>Embryophyta</taxon>
        <taxon>Tracheophyta</taxon>
        <taxon>Spermatophyta</taxon>
        <taxon>Magnoliopsida</taxon>
        <taxon>Liliopsida</taxon>
        <taxon>Zingiberales</taxon>
        <taxon>Musaceae</taxon>
        <taxon>Ensete</taxon>
    </lineage>
</organism>